<evidence type="ECO:0000313" key="1">
    <source>
        <dbReference type="EMBL" id="CAD9038558.1"/>
    </source>
</evidence>
<organism evidence="1">
    <name type="scientific">Eutreptiella gymnastica</name>
    <dbReference type="NCBI Taxonomy" id="73025"/>
    <lineage>
        <taxon>Eukaryota</taxon>
        <taxon>Discoba</taxon>
        <taxon>Euglenozoa</taxon>
        <taxon>Euglenida</taxon>
        <taxon>Spirocuta</taxon>
        <taxon>Euglenophyceae</taxon>
        <taxon>Eutreptiales</taxon>
        <taxon>Eutreptiaceae</taxon>
        <taxon>Eutreptiella</taxon>
    </lineage>
</organism>
<accession>A0A7S1JBQ0</accession>
<protein>
    <submittedName>
        <fullName evidence="1">Uncharacterized protein</fullName>
    </submittedName>
</protein>
<reference evidence="1" key="1">
    <citation type="submission" date="2021-01" db="EMBL/GenBank/DDBJ databases">
        <authorList>
            <person name="Corre E."/>
            <person name="Pelletier E."/>
            <person name="Niang G."/>
            <person name="Scheremetjew M."/>
            <person name="Finn R."/>
            <person name="Kale V."/>
            <person name="Holt S."/>
            <person name="Cochrane G."/>
            <person name="Meng A."/>
            <person name="Brown T."/>
            <person name="Cohen L."/>
        </authorList>
    </citation>
    <scope>NUCLEOTIDE SEQUENCE</scope>
    <source>
        <strain evidence="1">NIES-381</strain>
    </source>
</reference>
<dbReference type="EMBL" id="HBGA01134078">
    <property type="protein sequence ID" value="CAD9038558.1"/>
    <property type="molecule type" value="Transcribed_RNA"/>
</dbReference>
<sequence length="105" mass="12088">MCITQFRTSTSIPYTNMWDTKYRFLDSPSTFRASHSPPLSSPGYLVPRPPPHPPQAELPFVGRLWKLSTWHYPHTMDGASLHANERQLAFFERPFLDTKVAKSLV</sequence>
<name>A0A7S1JBQ0_9EUGL</name>
<dbReference type="AlphaFoldDB" id="A0A7S1JBQ0"/>
<gene>
    <name evidence="1" type="ORF">EGYM00392_LOCUS49720</name>
</gene>
<proteinExistence type="predicted"/>